<feature type="active site" description="Tele-phosphohistidine intermediate" evidence="2">
    <location>
        <position position="11"/>
    </location>
</feature>
<sequence>MVVLHIYLVRHGETDANRQGVIQGQLETDLNATGKEQSQRLALALKDVKFVHGFVSNIGRAVETATAVMKVHPTLKWTVDPGLRERYYGELQGKRRTSPENPPSVESLEKFVERILQWWDQDLFSCDTVQQLFETDRDEIRNLLVIGHGAYLANLVKALGSQRGFDVGTAGKGRAYNAGITIIEVDDRHASRGKLLQYSDIKHLDGLEEAVVMVNVDDIDKKAGRTQG</sequence>
<feature type="active site" description="Proton donor/acceptor" evidence="2">
    <location>
        <position position="85"/>
    </location>
</feature>
<accession>A0A0C3QZA7</accession>
<evidence type="ECO:0000313" key="5">
    <source>
        <dbReference type="Proteomes" id="UP000054248"/>
    </source>
</evidence>
<dbReference type="CDD" id="cd07067">
    <property type="entry name" value="HP_PGM_like"/>
    <property type="match status" value="1"/>
</dbReference>
<dbReference type="InterPro" id="IPR013078">
    <property type="entry name" value="His_Pase_superF_clade-1"/>
</dbReference>
<evidence type="ECO:0008006" key="6">
    <source>
        <dbReference type="Google" id="ProtNLM"/>
    </source>
</evidence>
<dbReference type="EMBL" id="KN822942">
    <property type="protein sequence ID" value="KIO34759.1"/>
    <property type="molecule type" value="Genomic_DNA"/>
</dbReference>
<dbReference type="InterPro" id="IPR051695">
    <property type="entry name" value="Phosphoglycerate_Mutase"/>
</dbReference>
<dbReference type="SUPFAM" id="SSF53254">
    <property type="entry name" value="Phosphoglycerate mutase-like"/>
    <property type="match status" value="1"/>
</dbReference>
<evidence type="ECO:0000256" key="2">
    <source>
        <dbReference type="PIRSR" id="PIRSR613078-1"/>
    </source>
</evidence>
<dbReference type="AlphaFoldDB" id="A0A0C3QZA7"/>
<gene>
    <name evidence="4" type="ORF">M407DRAFT_240564</name>
</gene>
<name>A0A0C3QZA7_9AGAM</name>
<dbReference type="Pfam" id="PF00300">
    <property type="entry name" value="His_Phos_1"/>
    <property type="match status" value="1"/>
</dbReference>
<keyword evidence="1" id="KW-0378">Hydrolase</keyword>
<keyword evidence="5" id="KW-1185">Reference proteome</keyword>
<dbReference type="OrthoDB" id="354304at2759"/>
<reference evidence="5" key="2">
    <citation type="submission" date="2015-01" db="EMBL/GenBank/DDBJ databases">
        <title>Evolutionary Origins and Diversification of the Mycorrhizal Mutualists.</title>
        <authorList>
            <consortium name="DOE Joint Genome Institute"/>
            <consortium name="Mycorrhizal Genomics Consortium"/>
            <person name="Kohler A."/>
            <person name="Kuo A."/>
            <person name="Nagy L.G."/>
            <person name="Floudas D."/>
            <person name="Copeland A."/>
            <person name="Barry K.W."/>
            <person name="Cichocki N."/>
            <person name="Veneault-Fourrey C."/>
            <person name="LaButti K."/>
            <person name="Lindquist E.A."/>
            <person name="Lipzen A."/>
            <person name="Lundell T."/>
            <person name="Morin E."/>
            <person name="Murat C."/>
            <person name="Riley R."/>
            <person name="Ohm R."/>
            <person name="Sun H."/>
            <person name="Tunlid A."/>
            <person name="Henrissat B."/>
            <person name="Grigoriev I.V."/>
            <person name="Hibbett D.S."/>
            <person name="Martin F."/>
        </authorList>
    </citation>
    <scope>NUCLEOTIDE SEQUENCE [LARGE SCALE GENOMIC DNA]</scope>
    <source>
        <strain evidence="5">MUT 4182</strain>
    </source>
</reference>
<protein>
    <recommendedName>
        <fullName evidence="6">Phosphoglycerate mutase-like protein</fullName>
    </recommendedName>
</protein>
<dbReference type="PANTHER" id="PTHR46517">
    <property type="entry name" value="FRUCTOSE-2,6-BISPHOSPHATASE TIGAR"/>
    <property type="match status" value="1"/>
</dbReference>
<dbReference type="Proteomes" id="UP000054248">
    <property type="component" value="Unassembled WGS sequence"/>
</dbReference>
<reference evidence="4 5" key="1">
    <citation type="submission" date="2014-04" db="EMBL/GenBank/DDBJ databases">
        <authorList>
            <consortium name="DOE Joint Genome Institute"/>
            <person name="Kuo A."/>
            <person name="Girlanda M."/>
            <person name="Perotto S."/>
            <person name="Kohler A."/>
            <person name="Nagy L.G."/>
            <person name="Floudas D."/>
            <person name="Copeland A."/>
            <person name="Barry K.W."/>
            <person name="Cichocki N."/>
            <person name="Veneault-Fourrey C."/>
            <person name="LaButti K."/>
            <person name="Lindquist E.A."/>
            <person name="Lipzen A."/>
            <person name="Lundell T."/>
            <person name="Morin E."/>
            <person name="Murat C."/>
            <person name="Sun H."/>
            <person name="Tunlid A."/>
            <person name="Henrissat B."/>
            <person name="Grigoriev I.V."/>
            <person name="Hibbett D.S."/>
            <person name="Martin F."/>
            <person name="Nordberg H.P."/>
            <person name="Cantor M.N."/>
            <person name="Hua S.X."/>
        </authorList>
    </citation>
    <scope>NUCLEOTIDE SEQUENCE [LARGE SCALE GENOMIC DNA]</scope>
    <source>
        <strain evidence="4 5">MUT 4182</strain>
    </source>
</reference>
<feature type="binding site" evidence="3">
    <location>
        <begin position="10"/>
        <end position="17"/>
    </location>
    <ligand>
        <name>substrate</name>
    </ligand>
</feature>
<proteinExistence type="predicted"/>
<dbReference type="GO" id="GO:0004331">
    <property type="term" value="F:fructose-2,6-bisphosphate 2-phosphatase activity"/>
    <property type="evidence" value="ECO:0007669"/>
    <property type="project" value="TreeGrafter"/>
</dbReference>
<dbReference type="PANTHER" id="PTHR46517:SF1">
    <property type="entry name" value="FRUCTOSE-2,6-BISPHOSPHATASE TIGAR"/>
    <property type="match status" value="1"/>
</dbReference>
<dbReference type="HOGENOM" id="CLU_033323_9_2_1"/>
<dbReference type="InterPro" id="IPR029033">
    <property type="entry name" value="His_PPase_superfam"/>
</dbReference>
<feature type="binding site" evidence="3">
    <location>
        <begin position="85"/>
        <end position="88"/>
    </location>
    <ligand>
        <name>substrate</name>
    </ligand>
</feature>
<dbReference type="GO" id="GO:0045820">
    <property type="term" value="P:negative regulation of glycolytic process"/>
    <property type="evidence" value="ECO:0007669"/>
    <property type="project" value="TreeGrafter"/>
</dbReference>
<dbReference type="Gene3D" id="3.40.50.1240">
    <property type="entry name" value="Phosphoglycerate mutase-like"/>
    <property type="match status" value="1"/>
</dbReference>
<dbReference type="GO" id="GO:0043456">
    <property type="term" value="P:regulation of pentose-phosphate shunt"/>
    <property type="evidence" value="ECO:0007669"/>
    <property type="project" value="TreeGrafter"/>
</dbReference>
<dbReference type="SMART" id="SM00855">
    <property type="entry name" value="PGAM"/>
    <property type="match status" value="1"/>
</dbReference>
<dbReference type="STRING" id="1051891.A0A0C3QZA7"/>
<evidence type="ECO:0000313" key="4">
    <source>
        <dbReference type="EMBL" id="KIO34759.1"/>
    </source>
</evidence>
<dbReference type="PROSITE" id="PS00175">
    <property type="entry name" value="PG_MUTASE"/>
    <property type="match status" value="1"/>
</dbReference>
<feature type="binding site" evidence="3">
    <location>
        <position position="60"/>
    </location>
    <ligand>
        <name>substrate</name>
    </ligand>
</feature>
<organism evidence="4 5">
    <name type="scientific">Tulasnella calospora MUT 4182</name>
    <dbReference type="NCBI Taxonomy" id="1051891"/>
    <lineage>
        <taxon>Eukaryota</taxon>
        <taxon>Fungi</taxon>
        <taxon>Dikarya</taxon>
        <taxon>Basidiomycota</taxon>
        <taxon>Agaricomycotina</taxon>
        <taxon>Agaricomycetes</taxon>
        <taxon>Cantharellales</taxon>
        <taxon>Tulasnellaceae</taxon>
        <taxon>Tulasnella</taxon>
    </lineage>
</organism>
<dbReference type="GO" id="GO:0005829">
    <property type="term" value="C:cytosol"/>
    <property type="evidence" value="ECO:0007669"/>
    <property type="project" value="TreeGrafter"/>
</dbReference>
<evidence type="ECO:0000256" key="3">
    <source>
        <dbReference type="PIRSR" id="PIRSR613078-2"/>
    </source>
</evidence>
<evidence type="ECO:0000256" key="1">
    <source>
        <dbReference type="ARBA" id="ARBA00022801"/>
    </source>
</evidence>
<dbReference type="InterPro" id="IPR001345">
    <property type="entry name" value="PG/BPGM_mutase_AS"/>
</dbReference>